<name>A0A426X4Y5_ENSVE</name>
<gene>
    <name evidence="2" type="ORF">B296_00054006</name>
</gene>
<dbReference type="InterPro" id="IPR056777">
    <property type="entry name" value="Ycf2_N"/>
</dbReference>
<dbReference type="Pfam" id="PF05695">
    <property type="entry name" value="Ycf2"/>
    <property type="match status" value="1"/>
</dbReference>
<dbReference type="Proteomes" id="UP000287651">
    <property type="component" value="Unassembled WGS sequence"/>
</dbReference>
<organism evidence="2 3">
    <name type="scientific">Ensete ventricosum</name>
    <name type="common">Abyssinian banana</name>
    <name type="synonym">Musa ensete</name>
    <dbReference type="NCBI Taxonomy" id="4639"/>
    <lineage>
        <taxon>Eukaryota</taxon>
        <taxon>Viridiplantae</taxon>
        <taxon>Streptophyta</taxon>
        <taxon>Embryophyta</taxon>
        <taxon>Tracheophyta</taxon>
        <taxon>Spermatophyta</taxon>
        <taxon>Magnoliopsida</taxon>
        <taxon>Liliopsida</taxon>
        <taxon>Zingiberales</taxon>
        <taxon>Musaceae</taxon>
        <taxon>Ensete</taxon>
    </lineage>
</organism>
<dbReference type="EMBL" id="AMZH03026556">
    <property type="protein sequence ID" value="RRT34557.1"/>
    <property type="molecule type" value="Genomic_DNA"/>
</dbReference>
<feature type="domain" description="Ycf2 N-terminal" evidence="1">
    <location>
        <begin position="4"/>
        <end position="53"/>
    </location>
</feature>
<proteinExistence type="predicted"/>
<evidence type="ECO:0000259" key="1">
    <source>
        <dbReference type="Pfam" id="PF05695"/>
    </source>
</evidence>
<evidence type="ECO:0000313" key="2">
    <source>
        <dbReference type="EMBL" id="RRT34557.1"/>
    </source>
</evidence>
<evidence type="ECO:0000313" key="3">
    <source>
        <dbReference type="Proteomes" id="UP000287651"/>
    </source>
</evidence>
<protein>
    <recommendedName>
        <fullName evidence="1">Ycf2 N-terminal domain-containing protein</fullName>
    </recommendedName>
</protein>
<dbReference type="AlphaFoldDB" id="A0A426X4Y5"/>
<accession>A0A426X4Y5</accession>
<reference evidence="2 3" key="1">
    <citation type="journal article" date="2014" name="Agronomy (Basel)">
        <title>A Draft Genome Sequence for Ensete ventricosum, the Drought-Tolerant Tree Against Hunger.</title>
        <authorList>
            <person name="Harrison J."/>
            <person name="Moore K.A."/>
            <person name="Paszkiewicz K."/>
            <person name="Jones T."/>
            <person name="Grant M."/>
            <person name="Ambacheew D."/>
            <person name="Muzemil S."/>
            <person name="Studholme D.J."/>
        </authorList>
    </citation>
    <scope>NUCLEOTIDE SEQUENCE [LARGE SCALE GENOMIC DNA]</scope>
</reference>
<comment type="caution">
    <text evidence="2">The sequence shown here is derived from an EMBL/GenBank/DDBJ whole genome shotgun (WGS) entry which is preliminary data.</text>
</comment>
<sequence length="54" mass="6515">MIDLFTLPDLMYYRGFTFSIDSYELKKKKKILEVFDFIDESKNKYLLVLPPSFL</sequence>